<proteinExistence type="predicted"/>
<dbReference type="HOGENOM" id="CLU_1816558_0_0_1"/>
<keyword evidence="3" id="KW-1185">Reference proteome</keyword>
<evidence type="ECO:0000256" key="1">
    <source>
        <dbReference type="SAM" id="MobiDB-lite"/>
    </source>
</evidence>
<sequence length="142" mass="15650">MSIMVNTSTVIQWSADTTEHTHIEVIKDPVTAMNNQNYDSEICWTLDRDGKCCLFNAAVFLSERTDIRDILTGDNFKTDAPNHGGSDMPDSAGDTLSNASSGSRFTCNSGRISIEWRPLLYLLSTLGHWTTTGNLADMMLPS</sequence>
<dbReference type="EMBL" id="KN834176">
    <property type="protein sequence ID" value="KIK11667.1"/>
    <property type="molecule type" value="Genomic_DNA"/>
</dbReference>
<feature type="region of interest" description="Disordered" evidence="1">
    <location>
        <begin position="78"/>
        <end position="99"/>
    </location>
</feature>
<organism evidence="2 3">
    <name type="scientific">Pisolithus microcarpus 441</name>
    <dbReference type="NCBI Taxonomy" id="765257"/>
    <lineage>
        <taxon>Eukaryota</taxon>
        <taxon>Fungi</taxon>
        <taxon>Dikarya</taxon>
        <taxon>Basidiomycota</taxon>
        <taxon>Agaricomycotina</taxon>
        <taxon>Agaricomycetes</taxon>
        <taxon>Agaricomycetidae</taxon>
        <taxon>Boletales</taxon>
        <taxon>Sclerodermatineae</taxon>
        <taxon>Pisolithaceae</taxon>
        <taxon>Pisolithus</taxon>
    </lineage>
</organism>
<accession>A0A0C9YN19</accession>
<protein>
    <submittedName>
        <fullName evidence="2">Uncharacterized protein</fullName>
    </submittedName>
</protein>
<dbReference type="Proteomes" id="UP000054018">
    <property type="component" value="Unassembled WGS sequence"/>
</dbReference>
<dbReference type="AlphaFoldDB" id="A0A0C9YN19"/>
<dbReference type="OrthoDB" id="3232986at2759"/>
<gene>
    <name evidence="2" type="ORF">PISMIDRAFT_19347</name>
</gene>
<evidence type="ECO:0000313" key="2">
    <source>
        <dbReference type="EMBL" id="KIK11667.1"/>
    </source>
</evidence>
<reference evidence="3" key="2">
    <citation type="submission" date="2015-01" db="EMBL/GenBank/DDBJ databases">
        <title>Evolutionary Origins and Diversification of the Mycorrhizal Mutualists.</title>
        <authorList>
            <consortium name="DOE Joint Genome Institute"/>
            <consortium name="Mycorrhizal Genomics Consortium"/>
            <person name="Kohler A."/>
            <person name="Kuo A."/>
            <person name="Nagy L.G."/>
            <person name="Floudas D."/>
            <person name="Copeland A."/>
            <person name="Barry K.W."/>
            <person name="Cichocki N."/>
            <person name="Veneault-Fourrey C."/>
            <person name="LaButti K."/>
            <person name="Lindquist E.A."/>
            <person name="Lipzen A."/>
            <person name="Lundell T."/>
            <person name="Morin E."/>
            <person name="Murat C."/>
            <person name="Riley R."/>
            <person name="Ohm R."/>
            <person name="Sun H."/>
            <person name="Tunlid A."/>
            <person name="Henrissat B."/>
            <person name="Grigoriev I.V."/>
            <person name="Hibbett D.S."/>
            <person name="Martin F."/>
        </authorList>
    </citation>
    <scope>NUCLEOTIDE SEQUENCE [LARGE SCALE GENOMIC DNA]</scope>
    <source>
        <strain evidence="3">441</strain>
    </source>
</reference>
<name>A0A0C9YN19_9AGAM</name>
<evidence type="ECO:0000313" key="3">
    <source>
        <dbReference type="Proteomes" id="UP000054018"/>
    </source>
</evidence>
<reference evidence="2 3" key="1">
    <citation type="submission" date="2014-04" db="EMBL/GenBank/DDBJ databases">
        <authorList>
            <consortium name="DOE Joint Genome Institute"/>
            <person name="Kuo A."/>
            <person name="Kohler A."/>
            <person name="Costa M.D."/>
            <person name="Nagy L.G."/>
            <person name="Floudas D."/>
            <person name="Copeland A."/>
            <person name="Barry K.W."/>
            <person name="Cichocki N."/>
            <person name="Veneault-Fourrey C."/>
            <person name="LaButti K."/>
            <person name="Lindquist E.A."/>
            <person name="Lipzen A."/>
            <person name="Lundell T."/>
            <person name="Morin E."/>
            <person name="Murat C."/>
            <person name="Sun H."/>
            <person name="Tunlid A."/>
            <person name="Henrissat B."/>
            <person name="Grigoriev I.V."/>
            <person name="Hibbett D.S."/>
            <person name="Martin F."/>
            <person name="Nordberg H.P."/>
            <person name="Cantor M.N."/>
            <person name="Hua S.X."/>
        </authorList>
    </citation>
    <scope>NUCLEOTIDE SEQUENCE [LARGE SCALE GENOMIC DNA]</scope>
    <source>
        <strain evidence="2 3">441</strain>
    </source>
</reference>